<evidence type="ECO:0000313" key="1">
    <source>
        <dbReference type="EMBL" id="MDQ0342824.1"/>
    </source>
</evidence>
<comment type="caution">
    <text evidence="1">The sequence shown here is derived from an EMBL/GenBank/DDBJ whole genome shotgun (WGS) entry which is preliminary data.</text>
</comment>
<keyword evidence="2" id="KW-1185">Reference proteome</keyword>
<evidence type="ECO:0000313" key="2">
    <source>
        <dbReference type="Proteomes" id="UP001232343"/>
    </source>
</evidence>
<dbReference type="Gene3D" id="2.60.120.260">
    <property type="entry name" value="Galactose-binding domain-like"/>
    <property type="match status" value="1"/>
</dbReference>
<dbReference type="Proteomes" id="UP001232343">
    <property type="component" value="Unassembled WGS sequence"/>
</dbReference>
<dbReference type="Gene3D" id="3.40.190.10">
    <property type="entry name" value="Periplasmic binding protein-like II"/>
    <property type="match status" value="1"/>
</dbReference>
<sequence length="1230" mass="140392">MRQTIGSKMVIITFILLVFSLFGNLNGVGQTASAQSEDIAYVLNEGFDSGDDSITTNLEAINQFVSEKGNYQVESIVGDSALKLGKSSSSGETIHYHHTKLKPSTKYRIQYRAKVGAANQNLAYQISGYKNNVPKDVKLALNYIEHNSMKNTDWSTFYYDFETSEEGTSAWIQFQTQAGSTAWIDDITIEEKGQADPLLTKPTLSRASKRFIENGLQIQTWVTTDEDNKIRAWKKPPTPEDIVDLGITAVQYNDAPNYSKGLHERYAKLQETTPGLPDLKWGMAFAPNANHLSSNYFDSDTIAKHEPNRTGAPTKEQKENGFLTKNQLENVENLINIGFGDEENYSDTLTQILKDWFDVTKKFYPNVLVHHNEVGNTPPANITSISTFNEEMLRKYVRTAKPDFITYDMYYFRENRQSQEVGGTVIPFYDDINRYRKIAAEGYDGTGLSPIPFGNYMQGWRTGPGAATHEKRGDGWYEMTESQTYLSGFANWTFGGKWLSIFRWIKDSPIYLFTDSRVDENGNPIPYHIYDQTKELIRQSRNIGDHLTRLNSTEVSILPGQHMEGEKAVKNSRPKDNPEWNKSLDQAFIDNIDVKNLGPTNDGLDGDVFIGYFDPLPGFDTTEFFTSTSPKYFMILNGLTHGNGLPAEEQMGSSYETRQEIHVTFDLSEGINPTKLRKVSRLTGEIEAVPLKVKENGKYEMTLTIGGGMADLYFWELGSINKDNVKQIKEETTEDIRLTGDPKYAKDREIRDLGGRTVTIGWINGTESPIPQPLNHFDFTFNKDASGKLLPLANPQIMSYFTRYYEVNIWNRRVERIQRESNVDIQFVPDIKWSKEELMENIRKKKAGQSVPNMPDILVVPDEWTWTGLIKDDMILPASSFDEFDFSDRKWNKPYKAMTTYNNQTYGMYAGPTMNSVGLFVNKKLLADIGFSENLMGIQQNEKWNWDKLQEIIEQFEKSSNAKNKYVFADTEQLFKQMLYSNNAAPESLDNLDGNTFKFNTTNFKQAAQLYHQLYNGDLIAEKPEAAKEDWDIEEFSKGNVLFLVKPYNQTVEQLRKEYKVQDAVIEMQDGYFLGQPAKIPVIVDAFETVYPDGQHVMPSDDWQFLFFPKGPSAIDYTAIIDQPSYPVMLSSAKDPSDVAYVWNQLSEEFTGVEYTRFLRKYLNQRTADKTTLQRIGLKNGVWDAYEGTGTWNNVMAPEFMSFLKKGNWKTSDLAKLNNKVRKNVEDNVK</sequence>
<reference evidence="1 2" key="1">
    <citation type="submission" date="2023-07" db="EMBL/GenBank/DDBJ databases">
        <title>Genomic Encyclopedia of Type Strains, Phase IV (KMG-IV): sequencing the most valuable type-strain genomes for metagenomic binning, comparative biology and taxonomic classification.</title>
        <authorList>
            <person name="Goeker M."/>
        </authorList>
    </citation>
    <scope>NUCLEOTIDE SEQUENCE [LARGE SCALE GENOMIC DNA]</scope>
    <source>
        <strain evidence="1 2">DSM 27848</strain>
    </source>
</reference>
<dbReference type="EMBL" id="JAUSUO010000003">
    <property type="protein sequence ID" value="MDQ0342824.1"/>
    <property type="molecule type" value="Genomic_DNA"/>
</dbReference>
<dbReference type="InterPro" id="IPR017853">
    <property type="entry name" value="GH"/>
</dbReference>
<accession>A0ABU0D351</accession>
<dbReference type="RefSeq" id="WP_244681605.1">
    <property type="nucleotide sequence ID" value="NZ_JALIRM010000006.1"/>
</dbReference>
<gene>
    <name evidence="1" type="ORF">J2S14_001638</name>
</gene>
<protein>
    <submittedName>
        <fullName evidence="1">Uncharacterized protein</fullName>
    </submittedName>
</protein>
<proteinExistence type="predicted"/>
<organism evidence="1 2">
    <name type="scientific">Lederbergia wuyishanensis</name>
    <dbReference type="NCBI Taxonomy" id="1347903"/>
    <lineage>
        <taxon>Bacteria</taxon>
        <taxon>Bacillati</taxon>
        <taxon>Bacillota</taxon>
        <taxon>Bacilli</taxon>
        <taxon>Bacillales</taxon>
        <taxon>Bacillaceae</taxon>
        <taxon>Lederbergia</taxon>
    </lineage>
</organism>
<dbReference type="SUPFAM" id="SSF51445">
    <property type="entry name" value="(Trans)glycosidases"/>
    <property type="match status" value="1"/>
</dbReference>
<dbReference type="SUPFAM" id="SSF53850">
    <property type="entry name" value="Periplasmic binding protein-like II"/>
    <property type="match status" value="1"/>
</dbReference>
<name>A0ABU0D351_9BACI</name>